<dbReference type="InterPro" id="IPR018101">
    <property type="entry name" value="Transl_elong_Ts_CS"/>
</dbReference>
<dbReference type="InterPro" id="IPR014039">
    <property type="entry name" value="Transl_elong_EFTs/EF1B_dimer"/>
</dbReference>
<organism evidence="10 11">
    <name type="scientific">Paenibacillus athensensis</name>
    <dbReference type="NCBI Taxonomy" id="1967502"/>
    <lineage>
        <taxon>Bacteria</taxon>
        <taxon>Bacillati</taxon>
        <taxon>Bacillota</taxon>
        <taxon>Bacilli</taxon>
        <taxon>Bacillales</taxon>
        <taxon>Paenibacillaceae</taxon>
        <taxon>Paenibacillus</taxon>
    </lineage>
</organism>
<dbReference type="Gene3D" id="3.30.479.20">
    <property type="entry name" value="Elongation factor Ts, dimerisation domain"/>
    <property type="match status" value="1"/>
</dbReference>
<evidence type="ECO:0000313" key="10">
    <source>
        <dbReference type="EMBL" id="TFE91705.1"/>
    </source>
</evidence>
<comment type="function">
    <text evidence="7 8">Associates with the EF-Tu.GDP complex and induces the exchange of GDP to GTP. It remains bound to the aminoacyl-tRNA.EF-Tu.GTP complex up to the GTP hydrolysis stage on the ribosome.</text>
</comment>
<evidence type="ECO:0000259" key="9">
    <source>
        <dbReference type="Pfam" id="PF00889"/>
    </source>
</evidence>
<dbReference type="PROSITE" id="PS01126">
    <property type="entry name" value="EF_TS_1"/>
    <property type="match status" value="1"/>
</dbReference>
<evidence type="ECO:0000256" key="8">
    <source>
        <dbReference type="HAMAP-Rule" id="MF_00050"/>
    </source>
</evidence>
<evidence type="ECO:0000256" key="2">
    <source>
        <dbReference type="ARBA" id="ARBA00005532"/>
    </source>
</evidence>
<dbReference type="InterPro" id="IPR009060">
    <property type="entry name" value="UBA-like_sf"/>
</dbReference>
<protein>
    <recommendedName>
        <fullName evidence="3 8">Elongation factor Ts</fullName>
        <shortName evidence="8">EF-Ts</shortName>
    </recommendedName>
</protein>
<dbReference type="FunFam" id="1.10.286.20:FF:000003">
    <property type="entry name" value="Elongation factor Ts"/>
    <property type="match status" value="1"/>
</dbReference>
<comment type="subcellular location">
    <subcellularLocation>
        <location evidence="1 8">Cytoplasm</location>
    </subcellularLocation>
</comment>
<sequence length="216" mass="23881">MAVTAAQVKELREKTGAGMLDCKKALEEANGDIAKAGELLREKGLAAAANKAGRIATEGAVESYIHAGGKVGVLVEINCETDFVGKTDQFKSFCRDIAMHIAAASPSYVRRDEVPAEALEKEKEILRNQALNEGKPEKIVDKMVEGRIGKYYEEYCLMEQPFVKDPDKTIEQLLNEKIATIGENISIRRFVRFALGEGLEKKQENFAEEVMSQVKL</sequence>
<evidence type="ECO:0000256" key="3">
    <source>
        <dbReference type="ARBA" id="ARBA00016956"/>
    </source>
</evidence>
<gene>
    <name evidence="8 10" type="primary">tsf</name>
    <name evidence="10" type="ORF">B5M42_00245</name>
</gene>
<dbReference type="InterPro" id="IPR001816">
    <property type="entry name" value="Transl_elong_EFTs/EF1B"/>
</dbReference>
<dbReference type="PANTHER" id="PTHR11741">
    <property type="entry name" value="ELONGATION FACTOR TS"/>
    <property type="match status" value="1"/>
</dbReference>
<dbReference type="Proteomes" id="UP000298246">
    <property type="component" value="Unassembled WGS sequence"/>
</dbReference>
<evidence type="ECO:0000313" key="11">
    <source>
        <dbReference type="Proteomes" id="UP000298246"/>
    </source>
</evidence>
<dbReference type="OrthoDB" id="9808348at2"/>
<accession>A0A4Y8QA52</accession>
<dbReference type="PANTHER" id="PTHR11741:SF0">
    <property type="entry name" value="ELONGATION FACTOR TS, MITOCHONDRIAL"/>
    <property type="match status" value="1"/>
</dbReference>
<comment type="caution">
    <text evidence="10">The sequence shown here is derived from an EMBL/GenBank/DDBJ whole genome shotgun (WGS) entry which is preliminary data.</text>
</comment>
<dbReference type="EMBL" id="MYFO01000001">
    <property type="protein sequence ID" value="TFE91705.1"/>
    <property type="molecule type" value="Genomic_DNA"/>
</dbReference>
<proteinExistence type="inferred from homology"/>
<evidence type="ECO:0000256" key="4">
    <source>
        <dbReference type="ARBA" id="ARBA00022490"/>
    </source>
</evidence>
<keyword evidence="11" id="KW-1185">Reference proteome</keyword>
<dbReference type="RefSeq" id="WP_134748475.1">
    <property type="nucleotide sequence ID" value="NZ_MYFO02000001.1"/>
</dbReference>
<feature type="region of interest" description="Involved in Mg(2+) ion dislocation from EF-Tu" evidence="8">
    <location>
        <begin position="81"/>
        <end position="84"/>
    </location>
</feature>
<dbReference type="Gene3D" id="1.10.286.20">
    <property type="match status" value="1"/>
</dbReference>
<keyword evidence="4 8" id="KW-0963">Cytoplasm</keyword>
<evidence type="ECO:0000256" key="1">
    <source>
        <dbReference type="ARBA" id="ARBA00004496"/>
    </source>
</evidence>
<keyword evidence="5 8" id="KW-0251">Elongation factor</keyword>
<dbReference type="CDD" id="cd14275">
    <property type="entry name" value="UBA_EF-Ts"/>
    <property type="match status" value="1"/>
</dbReference>
<feature type="domain" description="Translation elongation factor EFTs/EF1B dimerisation" evidence="9">
    <location>
        <begin position="23"/>
        <end position="197"/>
    </location>
</feature>
<evidence type="ECO:0000256" key="5">
    <source>
        <dbReference type="ARBA" id="ARBA00022768"/>
    </source>
</evidence>
<dbReference type="HAMAP" id="MF_00050">
    <property type="entry name" value="EF_Ts"/>
    <property type="match status" value="1"/>
</dbReference>
<dbReference type="NCBIfam" id="TIGR00116">
    <property type="entry name" value="tsf"/>
    <property type="match status" value="2"/>
</dbReference>
<dbReference type="AlphaFoldDB" id="A0A4Y8QA52"/>
<dbReference type="SUPFAM" id="SSF46934">
    <property type="entry name" value="UBA-like"/>
    <property type="match status" value="1"/>
</dbReference>
<reference evidence="10 11" key="1">
    <citation type="submission" date="2017-03" db="EMBL/GenBank/DDBJ databases">
        <title>Isolation of Levoglucosan Utilizing Bacteria.</title>
        <authorList>
            <person name="Arya A.S."/>
        </authorList>
    </citation>
    <scope>NUCLEOTIDE SEQUENCE [LARGE SCALE GENOMIC DNA]</scope>
    <source>
        <strain evidence="10 11">MEC069</strain>
    </source>
</reference>
<dbReference type="GO" id="GO:0005737">
    <property type="term" value="C:cytoplasm"/>
    <property type="evidence" value="ECO:0007669"/>
    <property type="project" value="UniProtKB-SubCell"/>
</dbReference>
<dbReference type="InterPro" id="IPR036402">
    <property type="entry name" value="EF-Ts_dimer_sf"/>
</dbReference>
<dbReference type="FunFam" id="1.10.8.10:FF:000001">
    <property type="entry name" value="Elongation factor Ts"/>
    <property type="match status" value="1"/>
</dbReference>
<comment type="similarity">
    <text evidence="2 8">Belongs to the EF-Ts family.</text>
</comment>
<keyword evidence="6 8" id="KW-0648">Protein biosynthesis</keyword>
<dbReference type="SUPFAM" id="SSF54713">
    <property type="entry name" value="Elongation factor Ts (EF-Ts), dimerisation domain"/>
    <property type="match status" value="1"/>
</dbReference>
<dbReference type="Pfam" id="PF00889">
    <property type="entry name" value="EF_TS"/>
    <property type="match status" value="1"/>
</dbReference>
<evidence type="ECO:0000256" key="7">
    <source>
        <dbReference type="ARBA" id="ARBA00025453"/>
    </source>
</evidence>
<dbReference type="Gene3D" id="1.10.8.10">
    <property type="entry name" value="DNA helicase RuvA subunit, C-terminal domain"/>
    <property type="match status" value="1"/>
</dbReference>
<name>A0A4Y8QA52_9BACL</name>
<evidence type="ECO:0000256" key="6">
    <source>
        <dbReference type="ARBA" id="ARBA00022917"/>
    </source>
</evidence>
<dbReference type="GO" id="GO:0003746">
    <property type="term" value="F:translation elongation factor activity"/>
    <property type="evidence" value="ECO:0007669"/>
    <property type="project" value="UniProtKB-UniRule"/>
</dbReference>